<evidence type="ECO:0000256" key="5">
    <source>
        <dbReference type="ARBA" id="ARBA00022741"/>
    </source>
</evidence>
<sequence>MTKLQLSNVSKRFQAVQALKDVSLELDAGQMLAVLGPSGCGKTTLLRSIAGFEFPDAGAISVDGKVFMNRRTWVRPEKRRVGYVPQNGVLFPHLTVAKNIAFGLSRAERKSSRVSDMLALVGMDGLGERMPHELSGGQQQRVALARALAPAPSLVLLDEPFSALDAGLRAALREEVRTTLKAIGATAIMVTHDQEEALSMADRVAVMRHGCCVQVADPVSLYKYPADLGVARFVGEATLLQAPVANGCIDTLFGRLKVASGCPENCRRATIMLRPEQFVVGKPQGQPVSGRVLKTIYHGHDALIYLRADAPLGTEDIRVRVMGAPAFAPGDRVGIAVSGDVMAYPQPSPEDERAGRQERAA</sequence>
<dbReference type="InterPro" id="IPR003593">
    <property type="entry name" value="AAA+_ATPase"/>
</dbReference>
<dbReference type="Proteomes" id="UP001301869">
    <property type="component" value="Chromosome"/>
</dbReference>
<dbReference type="GO" id="GO:0005524">
    <property type="term" value="F:ATP binding"/>
    <property type="evidence" value="ECO:0007669"/>
    <property type="project" value="UniProtKB-KW"/>
</dbReference>
<accession>A0ABY9Z2I3</accession>
<organism evidence="13 14">
    <name type="scientific">Halomonas piscis</name>
    <dbReference type="NCBI Taxonomy" id="3031727"/>
    <lineage>
        <taxon>Bacteria</taxon>
        <taxon>Pseudomonadati</taxon>
        <taxon>Pseudomonadota</taxon>
        <taxon>Gammaproteobacteria</taxon>
        <taxon>Oceanospirillales</taxon>
        <taxon>Halomonadaceae</taxon>
        <taxon>Halomonas</taxon>
    </lineage>
</organism>
<keyword evidence="2" id="KW-1003">Cell membrane</keyword>
<name>A0ABY9Z2I3_9GAMM</name>
<gene>
    <name evidence="13" type="ORF">P1P91_06630</name>
</gene>
<dbReference type="InterPro" id="IPR027417">
    <property type="entry name" value="P-loop_NTPase"/>
</dbReference>
<dbReference type="Gene3D" id="3.40.50.300">
    <property type="entry name" value="P-loop containing nucleotide triphosphate hydrolases"/>
    <property type="match status" value="1"/>
</dbReference>
<proteinExistence type="predicted"/>
<evidence type="ECO:0000313" key="14">
    <source>
        <dbReference type="Proteomes" id="UP001301869"/>
    </source>
</evidence>
<keyword evidence="9" id="KW-0406">Ion transport</keyword>
<evidence type="ECO:0000256" key="4">
    <source>
        <dbReference type="ARBA" id="ARBA00022519"/>
    </source>
</evidence>
<dbReference type="SMART" id="SM00382">
    <property type="entry name" value="AAA"/>
    <property type="match status" value="1"/>
</dbReference>
<dbReference type="CDD" id="cd03259">
    <property type="entry name" value="ABC_Carb_Solutes_like"/>
    <property type="match status" value="1"/>
</dbReference>
<evidence type="ECO:0000256" key="6">
    <source>
        <dbReference type="ARBA" id="ARBA00022840"/>
    </source>
</evidence>
<evidence type="ECO:0000256" key="11">
    <source>
        <dbReference type="SAM" id="MobiDB-lite"/>
    </source>
</evidence>
<evidence type="ECO:0000256" key="3">
    <source>
        <dbReference type="ARBA" id="ARBA00022496"/>
    </source>
</evidence>
<dbReference type="SUPFAM" id="SSF52540">
    <property type="entry name" value="P-loop containing nucleoside triphosphate hydrolases"/>
    <property type="match status" value="1"/>
</dbReference>
<dbReference type="SUPFAM" id="SSF50331">
    <property type="entry name" value="MOP-like"/>
    <property type="match status" value="1"/>
</dbReference>
<dbReference type="PROSITE" id="PS50893">
    <property type="entry name" value="ABC_TRANSPORTER_2"/>
    <property type="match status" value="1"/>
</dbReference>
<keyword evidence="10" id="KW-0472">Membrane</keyword>
<evidence type="ECO:0000256" key="7">
    <source>
        <dbReference type="ARBA" id="ARBA00022967"/>
    </source>
</evidence>
<keyword evidence="6 13" id="KW-0067">ATP-binding</keyword>
<evidence type="ECO:0000313" key="13">
    <source>
        <dbReference type="EMBL" id="WNK21344.1"/>
    </source>
</evidence>
<dbReference type="InterPro" id="IPR003439">
    <property type="entry name" value="ABC_transporter-like_ATP-bd"/>
</dbReference>
<reference evidence="13 14" key="1">
    <citation type="submission" date="2023-03" db="EMBL/GenBank/DDBJ databases">
        <title>Halomonas sp. nov., isolated from Korean tranditional fermented seafood 'Jeotgal'.</title>
        <authorList>
            <person name="Kim B."/>
            <person name="Shin N.-R."/>
        </authorList>
    </citation>
    <scope>NUCLEOTIDE SEQUENCE [LARGE SCALE GENOMIC DNA]</scope>
    <source>
        <strain evidence="13 14">SG2L-4</strain>
    </source>
</reference>
<dbReference type="PANTHER" id="PTHR42781">
    <property type="entry name" value="SPERMIDINE/PUTRESCINE IMPORT ATP-BINDING PROTEIN POTA"/>
    <property type="match status" value="1"/>
</dbReference>
<keyword evidence="3" id="KW-0410">Iron transport</keyword>
<evidence type="ECO:0000256" key="1">
    <source>
        <dbReference type="ARBA" id="ARBA00022448"/>
    </source>
</evidence>
<dbReference type="InterPro" id="IPR015853">
    <property type="entry name" value="ABC_transpr_FbpC"/>
</dbReference>
<evidence type="ECO:0000256" key="9">
    <source>
        <dbReference type="ARBA" id="ARBA00023065"/>
    </source>
</evidence>
<feature type="region of interest" description="Disordered" evidence="11">
    <location>
        <begin position="341"/>
        <end position="361"/>
    </location>
</feature>
<keyword evidence="4" id="KW-0997">Cell inner membrane</keyword>
<feature type="compositionally biased region" description="Basic and acidic residues" evidence="11">
    <location>
        <begin position="350"/>
        <end position="361"/>
    </location>
</feature>
<evidence type="ECO:0000259" key="12">
    <source>
        <dbReference type="PROSITE" id="PS50893"/>
    </source>
</evidence>
<dbReference type="InterPro" id="IPR013611">
    <property type="entry name" value="Transp-assoc_OB_typ2"/>
</dbReference>
<keyword evidence="14" id="KW-1185">Reference proteome</keyword>
<dbReference type="EMBL" id="CP119391">
    <property type="protein sequence ID" value="WNK21344.1"/>
    <property type="molecule type" value="Genomic_DNA"/>
</dbReference>
<dbReference type="Pfam" id="PF00005">
    <property type="entry name" value="ABC_tran"/>
    <property type="match status" value="1"/>
</dbReference>
<dbReference type="PROSITE" id="PS00211">
    <property type="entry name" value="ABC_TRANSPORTER_1"/>
    <property type="match status" value="1"/>
</dbReference>
<keyword evidence="5" id="KW-0547">Nucleotide-binding</keyword>
<dbReference type="RefSeq" id="WP_311885397.1">
    <property type="nucleotide sequence ID" value="NZ_CP119391.1"/>
</dbReference>
<keyword evidence="7" id="KW-1278">Translocase</keyword>
<dbReference type="PANTHER" id="PTHR42781:SF5">
    <property type="entry name" value="PUTRESCINE TRANSPORT ATP-BINDING PROTEIN POTG"/>
    <property type="match status" value="1"/>
</dbReference>
<keyword evidence="1" id="KW-0813">Transport</keyword>
<dbReference type="InterPro" id="IPR008995">
    <property type="entry name" value="Mo/tungstate-bd_C_term_dom"/>
</dbReference>
<evidence type="ECO:0000256" key="10">
    <source>
        <dbReference type="ARBA" id="ARBA00023136"/>
    </source>
</evidence>
<dbReference type="InterPro" id="IPR017871">
    <property type="entry name" value="ABC_transporter-like_CS"/>
</dbReference>
<evidence type="ECO:0000256" key="8">
    <source>
        <dbReference type="ARBA" id="ARBA00023004"/>
    </source>
</evidence>
<dbReference type="Pfam" id="PF08402">
    <property type="entry name" value="TOBE_2"/>
    <property type="match status" value="1"/>
</dbReference>
<keyword evidence="8" id="KW-0408">Iron</keyword>
<protein>
    <submittedName>
        <fullName evidence="13">ABC transporter ATP-binding protein</fullName>
    </submittedName>
</protein>
<evidence type="ECO:0000256" key="2">
    <source>
        <dbReference type="ARBA" id="ARBA00022475"/>
    </source>
</evidence>
<feature type="domain" description="ABC transporter" evidence="12">
    <location>
        <begin position="4"/>
        <end position="234"/>
    </location>
</feature>
<dbReference type="InterPro" id="IPR050093">
    <property type="entry name" value="ABC_SmlMolc_Importer"/>
</dbReference>